<evidence type="ECO:0000256" key="4">
    <source>
        <dbReference type="ARBA" id="ARBA00010617"/>
    </source>
</evidence>
<dbReference type="Gene3D" id="1.10.630.10">
    <property type="entry name" value="Cytochrome P450"/>
    <property type="match status" value="1"/>
</dbReference>
<dbReference type="SUPFAM" id="SSF48264">
    <property type="entry name" value="Cytochrome P450"/>
    <property type="match status" value="1"/>
</dbReference>
<evidence type="ECO:0000256" key="8">
    <source>
        <dbReference type="ARBA" id="ARBA00022824"/>
    </source>
</evidence>
<keyword evidence="6 14" id="KW-0349">Heme</keyword>
<keyword evidence="9" id="KW-0492">Microsome</keyword>
<comment type="similarity">
    <text evidence="4">Belongs to the cytochrome P450 family.</text>
</comment>
<dbReference type="EC" id="1.14.14.1" evidence="5"/>
<keyword evidence="11 14" id="KW-0408">Iron</keyword>
<evidence type="ECO:0000256" key="5">
    <source>
        <dbReference type="ARBA" id="ARBA00012109"/>
    </source>
</evidence>
<comment type="caution">
    <text evidence="15">The sequence shown here is derived from an EMBL/GenBank/DDBJ whole genome shotgun (WGS) entry which is preliminary data.</text>
</comment>
<dbReference type="InterPro" id="IPR001128">
    <property type="entry name" value="Cyt_P450"/>
</dbReference>
<proteinExistence type="inferred from homology"/>
<keyword evidence="16" id="KW-1185">Reference proteome</keyword>
<evidence type="ECO:0000256" key="9">
    <source>
        <dbReference type="ARBA" id="ARBA00022848"/>
    </source>
</evidence>
<protein>
    <recommendedName>
        <fullName evidence="5">unspecific monooxygenase</fullName>
        <ecNumber evidence="5">1.14.14.1</ecNumber>
    </recommendedName>
</protein>
<comment type="subcellular location">
    <subcellularLocation>
        <location evidence="3">Endoplasmic reticulum membrane</location>
        <topology evidence="3">Peripheral membrane protein</topology>
    </subcellularLocation>
    <subcellularLocation>
        <location evidence="2">Microsome membrane</location>
        <topology evidence="2">Peripheral membrane protein</topology>
    </subcellularLocation>
</comment>
<comment type="cofactor">
    <cofactor evidence="1 14">
        <name>heme</name>
        <dbReference type="ChEBI" id="CHEBI:30413"/>
    </cofactor>
</comment>
<evidence type="ECO:0000256" key="12">
    <source>
        <dbReference type="ARBA" id="ARBA00023033"/>
    </source>
</evidence>
<keyword evidence="10" id="KW-0560">Oxidoreductase</keyword>
<evidence type="ECO:0000256" key="6">
    <source>
        <dbReference type="ARBA" id="ARBA00022617"/>
    </source>
</evidence>
<dbReference type="Proteomes" id="UP000749559">
    <property type="component" value="Unassembled WGS sequence"/>
</dbReference>
<dbReference type="PRINTS" id="PR00463">
    <property type="entry name" value="EP450I"/>
</dbReference>
<dbReference type="GO" id="GO:0042448">
    <property type="term" value="P:progesterone metabolic process"/>
    <property type="evidence" value="ECO:0007669"/>
    <property type="project" value="TreeGrafter"/>
</dbReference>
<dbReference type="InterPro" id="IPR036396">
    <property type="entry name" value="Cyt_P450_sf"/>
</dbReference>
<dbReference type="GO" id="GO:0042446">
    <property type="term" value="P:hormone biosynthetic process"/>
    <property type="evidence" value="ECO:0007669"/>
    <property type="project" value="TreeGrafter"/>
</dbReference>
<name>A0A8J1TB18_OWEFU</name>
<evidence type="ECO:0000256" key="11">
    <source>
        <dbReference type="ARBA" id="ARBA00023004"/>
    </source>
</evidence>
<organism evidence="15 16">
    <name type="scientific">Owenia fusiformis</name>
    <name type="common">Polychaete worm</name>
    <dbReference type="NCBI Taxonomy" id="6347"/>
    <lineage>
        <taxon>Eukaryota</taxon>
        <taxon>Metazoa</taxon>
        <taxon>Spiralia</taxon>
        <taxon>Lophotrochozoa</taxon>
        <taxon>Annelida</taxon>
        <taxon>Polychaeta</taxon>
        <taxon>Sedentaria</taxon>
        <taxon>Canalipalpata</taxon>
        <taxon>Sabellida</taxon>
        <taxon>Oweniida</taxon>
        <taxon>Oweniidae</taxon>
        <taxon>Owenia</taxon>
    </lineage>
</organism>
<evidence type="ECO:0000313" key="15">
    <source>
        <dbReference type="EMBL" id="CAH1799703.1"/>
    </source>
</evidence>
<dbReference type="OrthoDB" id="639466at2759"/>
<dbReference type="PANTHER" id="PTHR24289:SF21">
    <property type="entry name" value="CYTOCHROME P450 1A"/>
    <property type="match status" value="1"/>
</dbReference>
<evidence type="ECO:0000256" key="2">
    <source>
        <dbReference type="ARBA" id="ARBA00004174"/>
    </source>
</evidence>
<evidence type="ECO:0000256" key="7">
    <source>
        <dbReference type="ARBA" id="ARBA00022723"/>
    </source>
</evidence>
<evidence type="ECO:0000256" key="3">
    <source>
        <dbReference type="ARBA" id="ARBA00004406"/>
    </source>
</evidence>
<dbReference type="PANTHER" id="PTHR24289">
    <property type="entry name" value="STEROID 17-ALPHA-HYDROXYLASE/17,20 LYASE"/>
    <property type="match status" value="1"/>
</dbReference>
<dbReference type="InterPro" id="IPR002401">
    <property type="entry name" value="Cyt_P450_E_grp-I"/>
</dbReference>
<evidence type="ECO:0000256" key="1">
    <source>
        <dbReference type="ARBA" id="ARBA00001971"/>
    </source>
</evidence>
<dbReference type="GO" id="GO:0005789">
    <property type="term" value="C:endoplasmic reticulum membrane"/>
    <property type="evidence" value="ECO:0007669"/>
    <property type="project" value="UniProtKB-SubCell"/>
</dbReference>
<evidence type="ECO:0000256" key="14">
    <source>
        <dbReference type="PIRSR" id="PIRSR602401-1"/>
    </source>
</evidence>
<keyword evidence="8" id="KW-0256">Endoplasmic reticulum</keyword>
<dbReference type="GO" id="GO:0004508">
    <property type="term" value="F:steroid 17-alpha-monooxygenase activity"/>
    <property type="evidence" value="ECO:0007669"/>
    <property type="project" value="TreeGrafter"/>
</dbReference>
<sequence>MSLSEQLKDGSFDFGKLTSINDSVAQAELLFGVAKSVSRTGFTLVSSALILSLLALLTIVWSTKDNKYGHLPGPLRLPLLGNLLQIGLQPHKSFTQLRKKFGDVYRVYIGGYPVIVLNGHESIKQALIHQGEDFAGRPHLPSLSFLSEGKSMAFGDYSPMWKLQHKVALASLRTITKDNEYGVEELIQSETQRLLQKLLESSGTPHNPMPDIFDSVCGLIYKLCYGINPDDEDQEHLIKINHDIMEFQIRGNPADFIPWTKKLIASQYNSYVTNCNTMFDVCNRKENEHWDTYDDTKKRSILDAIIRANNNISEADKLSTGLTKGHVLHIIQDFLGAGTHAVTFTLCWAILYMVINQDVQAKVQKEIDDVIMPDEEPSTDHMTHMPYTTACIWEVYRFASSVPLALPHYTTKNTTLNGLQIPKDTTVLVNLWSINRSEELWRNPDQFNPDRFIDKDGDLIRSKMDLVKPFSYGKRRCSGENLGKLEVFLIFVSLLRSLHISPVQDTKYSLDAQFGLALKPQDFEVVVTKRK</sequence>
<dbReference type="EMBL" id="CAIIXF020000011">
    <property type="protein sequence ID" value="CAH1799703.1"/>
    <property type="molecule type" value="Genomic_DNA"/>
</dbReference>
<dbReference type="Pfam" id="PF00067">
    <property type="entry name" value="p450"/>
    <property type="match status" value="1"/>
</dbReference>
<evidence type="ECO:0000313" key="16">
    <source>
        <dbReference type="Proteomes" id="UP000749559"/>
    </source>
</evidence>
<dbReference type="FunFam" id="1.10.630.10:FF:000238">
    <property type="entry name" value="Cytochrome P450 2A6"/>
    <property type="match status" value="1"/>
</dbReference>
<dbReference type="GO" id="GO:0020037">
    <property type="term" value="F:heme binding"/>
    <property type="evidence" value="ECO:0007669"/>
    <property type="project" value="InterPro"/>
</dbReference>
<keyword evidence="13" id="KW-0472">Membrane</keyword>
<accession>A0A8J1TB18</accession>
<reference evidence="15" key="1">
    <citation type="submission" date="2022-03" db="EMBL/GenBank/DDBJ databases">
        <authorList>
            <person name="Martin C."/>
        </authorList>
    </citation>
    <scope>NUCLEOTIDE SEQUENCE</scope>
</reference>
<feature type="binding site" description="axial binding residue" evidence="14">
    <location>
        <position position="477"/>
    </location>
    <ligand>
        <name>heme</name>
        <dbReference type="ChEBI" id="CHEBI:30413"/>
    </ligand>
    <ligandPart>
        <name>Fe</name>
        <dbReference type="ChEBI" id="CHEBI:18248"/>
    </ligandPart>
</feature>
<keyword evidence="7 14" id="KW-0479">Metal-binding</keyword>
<dbReference type="PRINTS" id="PR00385">
    <property type="entry name" value="P450"/>
</dbReference>
<dbReference type="AlphaFoldDB" id="A0A8J1TB18"/>
<evidence type="ECO:0000256" key="13">
    <source>
        <dbReference type="ARBA" id="ARBA00023136"/>
    </source>
</evidence>
<dbReference type="GO" id="GO:0005506">
    <property type="term" value="F:iron ion binding"/>
    <property type="evidence" value="ECO:0007669"/>
    <property type="project" value="InterPro"/>
</dbReference>
<gene>
    <name evidence="15" type="ORF">OFUS_LOCUS23682</name>
</gene>
<keyword evidence="12" id="KW-0503">Monooxygenase</keyword>
<evidence type="ECO:0000256" key="10">
    <source>
        <dbReference type="ARBA" id="ARBA00023002"/>
    </source>
</evidence>